<feature type="domain" description="D-apionate lactonase N-terminal" evidence="1">
    <location>
        <begin position="5"/>
        <end position="224"/>
    </location>
</feature>
<dbReference type="Pfam" id="PF25837">
    <property type="entry name" value="Apionate_lact_N"/>
    <property type="match status" value="1"/>
</dbReference>
<gene>
    <name evidence="3" type="ORF">ABFY20_02275</name>
</gene>
<proteinExistence type="predicted"/>
<organism evidence="3">
    <name type="scientific">Herbiconiux sp. A18JL235</name>
    <dbReference type="NCBI Taxonomy" id="3152363"/>
    <lineage>
        <taxon>Bacteria</taxon>
        <taxon>Bacillati</taxon>
        <taxon>Actinomycetota</taxon>
        <taxon>Actinomycetes</taxon>
        <taxon>Micrococcales</taxon>
        <taxon>Microbacteriaceae</taxon>
        <taxon>Herbiconiux</taxon>
    </lineage>
</organism>
<dbReference type="InterPro" id="IPR058787">
    <property type="entry name" value="ApnL_M"/>
</dbReference>
<reference evidence="3" key="1">
    <citation type="submission" date="2024-05" db="EMBL/GenBank/DDBJ databases">
        <title>Herbiconiux sp. A18JL235.</title>
        <authorList>
            <person name="Zhang G."/>
        </authorList>
    </citation>
    <scope>NUCLEOTIDE SEQUENCE</scope>
    <source>
        <strain evidence="3">A18JL235</strain>
    </source>
</reference>
<sequence>MTDAAHRLGAWSFTLSAAGDVEHLAFDGREVLRGLQFVVRDDAWGTIAGDREVAEVPRALADVEGTPGARFEATGSYGFPEGRAESVATLVVTPTELRYEVDVRVTGTVLTNRIGFVALHPLTLAGAPVEVRHGDGSTEVSAFPRLVSPHQPFLDLAGLAHPLPGAAGTTVDIAFEGEVFESEDQRNWSDASFKSYSRPLALPYPYELADGDLVRQAVTVRVSSTPAADETRAPDAVVRDDEGVSVAVAAGWAAPVERPRVGVMLGPDDLALGAAGRDQLIEALGVDHLRVDVEAAGDRLGGGEALARVASWPVELVVHLGPRPGEALGRLAALLREHRVRLSSVLLFDLEHPATRSEALDALRGALGTLLEGVPVAVGSDDNLAELSRNAPATVDDGGLSFALNPQVHDRRDRAVLETVEALPAMIETARSLAPAGTPIGIGALTLRPRRVIYRPGPIDRLGRDDDSVDPRQHGDFAAAWLVATLAALAAAGVDSVTAFELTGPRGVVLPGTARGGSGVPDEVGISDLVPSPAGVVLPGTARGGSGGSDEADIADLALSPAGAALAAFAGARRLGTPVVDLATDIAALPLEAPGGRSVLVANLAPRDRTIVVAGVAHPFSPYQTRLLPEGPTT</sequence>
<protein>
    <submittedName>
        <fullName evidence="3">Uncharacterized protein</fullName>
    </submittedName>
</protein>
<evidence type="ECO:0000313" key="3">
    <source>
        <dbReference type="EMBL" id="XDI05946.1"/>
    </source>
</evidence>
<dbReference type="Pfam" id="PF25838">
    <property type="entry name" value="Apionate_lact_M"/>
    <property type="match status" value="1"/>
</dbReference>
<evidence type="ECO:0000259" key="1">
    <source>
        <dbReference type="Pfam" id="PF25837"/>
    </source>
</evidence>
<dbReference type="EMBL" id="CP162511">
    <property type="protein sequence ID" value="XDI05946.1"/>
    <property type="molecule type" value="Genomic_DNA"/>
</dbReference>
<evidence type="ECO:0000259" key="2">
    <source>
        <dbReference type="Pfam" id="PF25838"/>
    </source>
</evidence>
<accession>A0AB39BIG7</accession>
<feature type="domain" description="D-apionate lactonase TIM barrel" evidence="2">
    <location>
        <begin position="262"/>
        <end position="512"/>
    </location>
</feature>
<name>A0AB39BIG7_9MICO</name>
<dbReference type="RefSeq" id="WP_368498335.1">
    <property type="nucleotide sequence ID" value="NZ_CP162511.1"/>
</dbReference>
<dbReference type="InterPro" id="IPR058788">
    <property type="entry name" value="ApnL_N"/>
</dbReference>
<dbReference type="AlphaFoldDB" id="A0AB39BIG7"/>